<accession>W4K4A0</accession>
<gene>
    <name evidence="1" type="ORF">HETIRDRAFT_319699</name>
</gene>
<dbReference type="RefSeq" id="XP_009547361.1">
    <property type="nucleotide sequence ID" value="XM_009549066.1"/>
</dbReference>
<name>W4K4A0_HETIT</name>
<evidence type="ECO:0000313" key="2">
    <source>
        <dbReference type="Proteomes" id="UP000030671"/>
    </source>
</evidence>
<dbReference type="HOGENOM" id="CLU_2386437_0_0_1"/>
<proteinExistence type="predicted"/>
<dbReference type="AlphaFoldDB" id="W4K4A0"/>
<protein>
    <submittedName>
        <fullName evidence="1">Uncharacterized protein</fullName>
    </submittedName>
</protein>
<reference evidence="1 2" key="1">
    <citation type="journal article" date="2012" name="New Phytol.">
        <title>Insight into trade-off between wood decay and parasitism from the genome of a fungal forest pathogen.</title>
        <authorList>
            <person name="Olson A."/>
            <person name="Aerts A."/>
            <person name="Asiegbu F."/>
            <person name="Belbahri L."/>
            <person name="Bouzid O."/>
            <person name="Broberg A."/>
            <person name="Canback B."/>
            <person name="Coutinho P.M."/>
            <person name="Cullen D."/>
            <person name="Dalman K."/>
            <person name="Deflorio G."/>
            <person name="van Diepen L.T."/>
            <person name="Dunand C."/>
            <person name="Duplessis S."/>
            <person name="Durling M."/>
            <person name="Gonthier P."/>
            <person name="Grimwood J."/>
            <person name="Fossdal C.G."/>
            <person name="Hansson D."/>
            <person name="Henrissat B."/>
            <person name="Hietala A."/>
            <person name="Himmelstrand K."/>
            <person name="Hoffmeister D."/>
            <person name="Hogberg N."/>
            <person name="James T.Y."/>
            <person name="Karlsson M."/>
            <person name="Kohler A."/>
            <person name="Kues U."/>
            <person name="Lee Y.H."/>
            <person name="Lin Y.C."/>
            <person name="Lind M."/>
            <person name="Lindquist E."/>
            <person name="Lombard V."/>
            <person name="Lucas S."/>
            <person name="Lunden K."/>
            <person name="Morin E."/>
            <person name="Murat C."/>
            <person name="Park J."/>
            <person name="Raffaello T."/>
            <person name="Rouze P."/>
            <person name="Salamov A."/>
            <person name="Schmutz J."/>
            <person name="Solheim H."/>
            <person name="Stahlberg J."/>
            <person name="Velez H."/>
            <person name="de Vries R.P."/>
            <person name="Wiebenga A."/>
            <person name="Woodward S."/>
            <person name="Yakovlev I."/>
            <person name="Garbelotto M."/>
            <person name="Martin F."/>
            <person name="Grigoriev I.V."/>
            <person name="Stenlid J."/>
        </authorList>
    </citation>
    <scope>NUCLEOTIDE SEQUENCE [LARGE SCALE GENOMIC DNA]</scope>
    <source>
        <strain evidence="1 2">TC 32-1</strain>
    </source>
</reference>
<dbReference type="GeneID" id="20670617"/>
<keyword evidence="2" id="KW-1185">Reference proteome</keyword>
<dbReference type="KEGG" id="hir:HETIRDRAFT_319699"/>
<dbReference type="EMBL" id="KI925459">
    <property type="protein sequence ID" value="ETW80637.1"/>
    <property type="molecule type" value="Genomic_DNA"/>
</dbReference>
<sequence length="94" mass="10361">MPPEFSQLTILYSSTTNKNSAGTTTTALYALFSAPTTLEASSGQGGEFDNHSETEIALNNNKFDIYSYFGKLVINLRNQGVRYVPVNNALITRY</sequence>
<dbReference type="InParanoid" id="W4K4A0"/>
<evidence type="ECO:0000313" key="1">
    <source>
        <dbReference type="EMBL" id="ETW80637.1"/>
    </source>
</evidence>
<organism evidence="1 2">
    <name type="scientific">Heterobasidion irregulare (strain TC 32-1)</name>
    <dbReference type="NCBI Taxonomy" id="747525"/>
    <lineage>
        <taxon>Eukaryota</taxon>
        <taxon>Fungi</taxon>
        <taxon>Dikarya</taxon>
        <taxon>Basidiomycota</taxon>
        <taxon>Agaricomycotina</taxon>
        <taxon>Agaricomycetes</taxon>
        <taxon>Russulales</taxon>
        <taxon>Bondarzewiaceae</taxon>
        <taxon>Heterobasidion</taxon>
        <taxon>Heterobasidion annosum species complex</taxon>
    </lineage>
</organism>
<dbReference type="Proteomes" id="UP000030671">
    <property type="component" value="Unassembled WGS sequence"/>
</dbReference>